<dbReference type="AlphaFoldDB" id="G7KE34"/>
<dbReference type="KEGG" id="mtr:11410912"/>
<evidence type="ECO:0000256" key="5">
    <source>
        <dbReference type="ARBA" id="ARBA00022777"/>
    </source>
</evidence>
<dbReference type="InterPro" id="IPR017441">
    <property type="entry name" value="Protein_kinase_ATP_BS"/>
</dbReference>
<evidence type="ECO:0000256" key="8">
    <source>
        <dbReference type="ARBA" id="ARBA00048679"/>
    </source>
</evidence>
<evidence type="ECO:0000256" key="1">
    <source>
        <dbReference type="ARBA" id="ARBA00012513"/>
    </source>
</evidence>
<gene>
    <name evidence="15" type="primary">11410912</name>
    <name evidence="13" type="ordered locus">MTR_5g069600</name>
    <name evidence="14" type="ORF">MtrunA17_Chr5g0429431</name>
</gene>
<dbReference type="Gene3D" id="3.30.200.20">
    <property type="entry name" value="Phosphorylase Kinase, domain 1"/>
    <property type="match status" value="1"/>
</dbReference>
<feature type="domain" description="Protein kinase" evidence="12">
    <location>
        <begin position="129"/>
        <end position="403"/>
    </location>
</feature>
<dbReference type="Gene3D" id="1.10.510.10">
    <property type="entry name" value="Transferase(Phosphotransferase) domain 1"/>
    <property type="match status" value="1"/>
</dbReference>
<keyword evidence="13" id="KW-0675">Receptor</keyword>
<dbReference type="PaxDb" id="3880-AES98525"/>
<keyword evidence="3 14" id="KW-0808">Transferase</keyword>
<dbReference type="PANTHER" id="PTHR46008">
    <property type="entry name" value="LEAF RUST 10 DISEASE-RESISTANCE LOCUS RECEPTOR-LIKE PROTEIN KINASE-LIKE 1.4"/>
    <property type="match status" value="1"/>
</dbReference>
<dbReference type="PANTHER" id="PTHR46008:SF48">
    <property type="entry name" value="PROTEIN KINASE DOMAIN-CONTAINING PROTEIN"/>
    <property type="match status" value="1"/>
</dbReference>
<evidence type="ECO:0000256" key="3">
    <source>
        <dbReference type="ARBA" id="ARBA00022679"/>
    </source>
</evidence>
<dbReference type="FunFam" id="3.30.200.20:FF:000544">
    <property type="entry name" value="Calmodulin-binding receptor-like cytoplasmic kinase 1"/>
    <property type="match status" value="1"/>
</dbReference>
<reference evidence="14" key="5">
    <citation type="journal article" date="2018" name="Nat. Plants">
        <title>Whole-genome landscape of Medicago truncatula symbiotic genes.</title>
        <authorList>
            <person name="Pecrix Y."/>
            <person name="Gamas P."/>
            <person name="Carrere S."/>
        </authorList>
    </citation>
    <scope>NUCLEOTIDE SEQUENCE</scope>
    <source>
        <tissue evidence="14">Leaves</tissue>
    </source>
</reference>
<evidence type="ECO:0000256" key="10">
    <source>
        <dbReference type="RuleBase" id="RU000304"/>
    </source>
</evidence>
<comment type="catalytic activity">
    <reaction evidence="8">
        <text>L-seryl-[protein] + ATP = O-phospho-L-seryl-[protein] + ADP + H(+)</text>
        <dbReference type="Rhea" id="RHEA:17989"/>
        <dbReference type="Rhea" id="RHEA-COMP:9863"/>
        <dbReference type="Rhea" id="RHEA-COMP:11604"/>
        <dbReference type="ChEBI" id="CHEBI:15378"/>
        <dbReference type="ChEBI" id="CHEBI:29999"/>
        <dbReference type="ChEBI" id="CHEBI:30616"/>
        <dbReference type="ChEBI" id="CHEBI:83421"/>
        <dbReference type="ChEBI" id="CHEBI:456216"/>
        <dbReference type="EC" id="2.7.11.1"/>
    </reaction>
</comment>
<dbReference type="SMART" id="SM00220">
    <property type="entry name" value="S_TKc"/>
    <property type="match status" value="1"/>
</dbReference>
<dbReference type="EMBL" id="PSQE01000005">
    <property type="protein sequence ID" value="RHN56433.1"/>
    <property type="molecule type" value="Genomic_DNA"/>
</dbReference>
<evidence type="ECO:0000256" key="11">
    <source>
        <dbReference type="SAM" id="MobiDB-lite"/>
    </source>
</evidence>
<evidence type="ECO:0000256" key="7">
    <source>
        <dbReference type="ARBA" id="ARBA00047899"/>
    </source>
</evidence>
<reference evidence="13 16" key="1">
    <citation type="journal article" date="2011" name="Nature">
        <title>The Medicago genome provides insight into the evolution of rhizobial symbioses.</title>
        <authorList>
            <person name="Young N.D."/>
            <person name="Debelle F."/>
            <person name="Oldroyd G.E."/>
            <person name="Geurts R."/>
            <person name="Cannon S.B."/>
            <person name="Udvardi M.K."/>
            <person name="Benedito V.A."/>
            <person name="Mayer K.F."/>
            <person name="Gouzy J."/>
            <person name="Schoof H."/>
            <person name="Van de Peer Y."/>
            <person name="Proost S."/>
            <person name="Cook D.R."/>
            <person name="Meyers B.C."/>
            <person name="Spannagl M."/>
            <person name="Cheung F."/>
            <person name="De Mita S."/>
            <person name="Krishnakumar V."/>
            <person name="Gundlach H."/>
            <person name="Zhou S."/>
            <person name="Mudge J."/>
            <person name="Bharti A.K."/>
            <person name="Murray J.D."/>
            <person name="Naoumkina M.A."/>
            <person name="Rosen B."/>
            <person name="Silverstein K.A."/>
            <person name="Tang H."/>
            <person name="Rombauts S."/>
            <person name="Zhao P.X."/>
            <person name="Zhou P."/>
            <person name="Barbe V."/>
            <person name="Bardou P."/>
            <person name="Bechner M."/>
            <person name="Bellec A."/>
            <person name="Berger A."/>
            <person name="Berges H."/>
            <person name="Bidwell S."/>
            <person name="Bisseling T."/>
            <person name="Choisne N."/>
            <person name="Couloux A."/>
            <person name="Denny R."/>
            <person name="Deshpande S."/>
            <person name="Dai X."/>
            <person name="Doyle J.J."/>
            <person name="Dudez A.M."/>
            <person name="Farmer A.D."/>
            <person name="Fouteau S."/>
            <person name="Franken C."/>
            <person name="Gibelin C."/>
            <person name="Gish J."/>
            <person name="Goldstein S."/>
            <person name="Gonzalez A.J."/>
            <person name="Green P.J."/>
            <person name="Hallab A."/>
            <person name="Hartog M."/>
            <person name="Hua A."/>
            <person name="Humphray S.J."/>
            <person name="Jeong D.H."/>
            <person name="Jing Y."/>
            <person name="Jocker A."/>
            <person name="Kenton S.M."/>
            <person name="Kim D.J."/>
            <person name="Klee K."/>
            <person name="Lai H."/>
            <person name="Lang C."/>
            <person name="Lin S."/>
            <person name="Macmil S.L."/>
            <person name="Magdelenat G."/>
            <person name="Matthews L."/>
            <person name="McCorrison J."/>
            <person name="Monaghan E.L."/>
            <person name="Mun J.H."/>
            <person name="Najar F.Z."/>
            <person name="Nicholson C."/>
            <person name="Noirot C."/>
            <person name="O'Bleness M."/>
            <person name="Paule C.R."/>
            <person name="Poulain J."/>
            <person name="Prion F."/>
            <person name="Qin B."/>
            <person name="Qu C."/>
            <person name="Retzel E.F."/>
            <person name="Riddle C."/>
            <person name="Sallet E."/>
            <person name="Samain S."/>
            <person name="Samson N."/>
            <person name="Sanders I."/>
            <person name="Saurat O."/>
            <person name="Scarpelli C."/>
            <person name="Schiex T."/>
            <person name="Segurens B."/>
            <person name="Severin A.J."/>
            <person name="Sherrier D.J."/>
            <person name="Shi R."/>
            <person name="Sims S."/>
            <person name="Singer S.R."/>
            <person name="Sinharoy S."/>
            <person name="Sterck L."/>
            <person name="Viollet A."/>
            <person name="Wang B.B."/>
            <person name="Wang K."/>
            <person name="Wang M."/>
            <person name="Wang X."/>
            <person name="Warfsmann J."/>
            <person name="Weissenbach J."/>
            <person name="White D.D."/>
            <person name="White J.D."/>
            <person name="Wiley G.B."/>
            <person name="Wincker P."/>
            <person name="Xing Y."/>
            <person name="Yang L."/>
            <person name="Yao Z."/>
            <person name="Ying F."/>
            <person name="Zhai J."/>
            <person name="Zhou L."/>
            <person name="Zuber A."/>
            <person name="Denarie J."/>
            <person name="Dixon R.A."/>
            <person name="May G.D."/>
            <person name="Schwartz D.C."/>
            <person name="Rogers J."/>
            <person name="Quetier F."/>
            <person name="Town C.D."/>
            <person name="Roe B.A."/>
        </authorList>
    </citation>
    <scope>NUCLEOTIDE SEQUENCE [LARGE SCALE GENOMIC DNA]</scope>
    <source>
        <strain evidence="13">A17</strain>
        <strain evidence="15 16">cv. Jemalong A17</strain>
    </source>
</reference>
<dbReference type="EC" id="2.7.11.1" evidence="1"/>
<comment type="catalytic activity">
    <reaction evidence="7">
        <text>L-threonyl-[protein] + ATP = O-phospho-L-threonyl-[protein] + ADP + H(+)</text>
        <dbReference type="Rhea" id="RHEA:46608"/>
        <dbReference type="Rhea" id="RHEA-COMP:11060"/>
        <dbReference type="Rhea" id="RHEA-COMP:11605"/>
        <dbReference type="ChEBI" id="CHEBI:15378"/>
        <dbReference type="ChEBI" id="CHEBI:30013"/>
        <dbReference type="ChEBI" id="CHEBI:30616"/>
        <dbReference type="ChEBI" id="CHEBI:61977"/>
        <dbReference type="ChEBI" id="CHEBI:456216"/>
        <dbReference type="EC" id="2.7.11.1"/>
    </reaction>
</comment>
<dbReference type="eggNOG" id="KOG1187">
    <property type="taxonomic scope" value="Eukaryota"/>
</dbReference>
<name>G7KE34_MEDTR</name>
<evidence type="ECO:0000313" key="14">
    <source>
        <dbReference type="EMBL" id="RHN56433.1"/>
    </source>
</evidence>
<proteinExistence type="inferred from homology"/>
<keyword evidence="5 13" id="KW-0418">Kinase</keyword>
<evidence type="ECO:0000313" key="15">
    <source>
        <dbReference type="EnsemblPlants" id="AES98525"/>
    </source>
</evidence>
<reference evidence="17" key="4">
    <citation type="journal article" date="2018" name="Nat. Plants">
        <title>Whole-genome landscape of Medicago truncatula symbiotic genes.</title>
        <authorList>
            <person name="Pecrix Y."/>
            <person name="Staton S.E."/>
            <person name="Sallet E."/>
            <person name="Lelandais-Briere C."/>
            <person name="Moreau S."/>
            <person name="Carrere S."/>
            <person name="Blein T."/>
            <person name="Jardinaud M.F."/>
            <person name="Latrasse D."/>
            <person name="Zouine M."/>
            <person name="Zahm M."/>
            <person name="Kreplak J."/>
            <person name="Mayjonade B."/>
            <person name="Satge C."/>
            <person name="Perez M."/>
            <person name="Cauet S."/>
            <person name="Marande W."/>
            <person name="Chantry-Darmon C."/>
            <person name="Lopez-Roques C."/>
            <person name="Bouchez O."/>
            <person name="Berard A."/>
            <person name="Debelle F."/>
            <person name="Munos S."/>
            <person name="Bendahmane A."/>
            <person name="Berges H."/>
            <person name="Niebel A."/>
            <person name="Buitink J."/>
            <person name="Frugier F."/>
            <person name="Benhamed M."/>
            <person name="Crespi M."/>
            <person name="Gouzy J."/>
            <person name="Gamas P."/>
        </authorList>
    </citation>
    <scope>NUCLEOTIDE SEQUENCE [LARGE SCALE GENOMIC DNA]</scope>
    <source>
        <strain evidence="17">cv. Jemalong A17</strain>
    </source>
</reference>
<dbReference type="CDD" id="cd14066">
    <property type="entry name" value="STKc_IRAK"/>
    <property type="match status" value="1"/>
</dbReference>
<dbReference type="InterPro" id="IPR000719">
    <property type="entry name" value="Prot_kinase_dom"/>
</dbReference>
<dbReference type="OrthoDB" id="4062651at2759"/>
<dbReference type="PROSITE" id="PS00108">
    <property type="entry name" value="PROTEIN_KINASE_ST"/>
    <property type="match status" value="1"/>
</dbReference>
<dbReference type="SUPFAM" id="SSF56112">
    <property type="entry name" value="Protein kinase-like (PK-like)"/>
    <property type="match status" value="1"/>
</dbReference>
<dbReference type="STRING" id="3880.G7KE34"/>
<evidence type="ECO:0000259" key="12">
    <source>
        <dbReference type="PROSITE" id="PS50011"/>
    </source>
</evidence>
<dbReference type="HOGENOM" id="CLU_000288_21_4_1"/>
<evidence type="ECO:0000256" key="9">
    <source>
        <dbReference type="PROSITE-ProRule" id="PRU10141"/>
    </source>
</evidence>
<feature type="compositionally biased region" description="Polar residues" evidence="11">
    <location>
        <begin position="1"/>
        <end position="25"/>
    </location>
</feature>
<feature type="compositionally biased region" description="Low complexity" evidence="11">
    <location>
        <begin position="78"/>
        <end position="97"/>
    </location>
</feature>
<dbReference type="OMA" id="HYSANFP"/>
<dbReference type="Pfam" id="PF07714">
    <property type="entry name" value="PK_Tyr_Ser-Thr"/>
    <property type="match status" value="1"/>
</dbReference>
<feature type="region of interest" description="Disordered" evidence="11">
    <location>
        <begin position="1"/>
        <end position="29"/>
    </location>
</feature>
<dbReference type="InterPro" id="IPR011009">
    <property type="entry name" value="Kinase-like_dom_sf"/>
</dbReference>
<reference evidence="13 16" key="2">
    <citation type="journal article" date="2014" name="BMC Genomics">
        <title>An improved genome release (version Mt4.0) for the model legume Medicago truncatula.</title>
        <authorList>
            <person name="Tang H."/>
            <person name="Krishnakumar V."/>
            <person name="Bidwell S."/>
            <person name="Rosen B."/>
            <person name="Chan A."/>
            <person name="Zhou S."/>
            <person name="Gentzbittel L."/>
            <person name="Childs K.L."/>
            <person name="Yandell M."/>
            <person name="Gundlach H."/>
            <person name="Mayer K.F."/>
            <person name="Schwartz D.C."/>
            <person name="Town C.D."/>
        </authorList>
    </citation>
    <scope>GENOME REANNOTATION</scope>
    <source>
        <strain evidence="15 16">cv. Jemalong A17</strain>
    </source>
</reference>
<evidence type="ECO:0000313" key="16">
    <source>
        <dbReference type="Proteomes" id="UP000002051"/>
    </source>
</evidence>
<feature type="binding site" evidence="9">
    <location>
        <position position="161"/>
    </location>
    <ligand>
        <name>ATP</name>
        <dbReference type="ChEBI" id="CHEBI:30616"/>
    </ligand>
</feature>
<organism evidence="13 16">
    <name type="scientific">Medicago truncatula</name>
    <name type="common">Barrel medic</name>
    <name type="synonym">Medicago tribuloides</name>
    <dbReference type="NCBI Taxonomy" id="3880"/>
    <lineage>
        <taxon>Eukaryota</taxon>
        <taxon>Viridiplantae</taxon>
        <taxon>Streptophyta</taxon>
        <taxon>Embryophyta</taxon>
        <taxon>Tracheophyta</taxon>
        <taxon>Spermatophyta</taxon>
        <taxon>Magnoliopsida</taxon>
        <taxon>eudicotyledons</taxon>
        <taxon>Gunneridae</taxon>
        <taxon>Pentapetalae</taxon>
        <taxon>rosids</taxon>
        <taxon>fabids</taxon>
        <taxon>Fabales</taxon>
        <taxon>Fabaceae</taxon>
        <taxon>Papilionoideae</taxon>
        <taxon>50 kb inversion clade</taxon>
        <taxon>NPAAA clade</taxon>
        <taxon>Hologalegina</taxon>
        <taxon>IRL clade</taxon>
        <taxon>Trifolieae</taxon>
        <taxon>Medicago</taxon>
    </lineage>
</organism>
<dbReference type="Proteomes" id="UP000002051">
    <property type="component" value="Chromosome 5"/>
</dbReference>
<dbReference type="Proteomes" id="UP000265566">
    <property type="component" value="Chromosome 5"/>
</dbReference>
<evidence type="ECO:0000313" key="13">
    <source>
        <dbReference type="EMBL" id="AES98525.1"/>
    </source>
</evidence>
<evidence type="ECO:0000313" key="17">
    <source>
        <dbReference type="Proteomes" id="UP000265566"/>
    </source>
</evidence>
<dbReference type="PROSITE" id="PS00107">
    <property type="entry name" value="PROTEIN_KINASE_ATP"/>
    <property type="match status" value="1"/>
</dbReference>
<dbReference type="EMBL" id="CM001221">
    <property type="protein sequence ID" value="AES98525.1"/>
    <property type="molecule type" value="Genomic_DNA"/>
</dbReference>
<sequence>MKKSASTNLQYQSSQRTKNSNFQHSSEIDSTKKQNSALKSFKSVVKIFALIFSGRRKTASKVIGNDDRKNTSKPRLMLSSSTDLSSESSNKNSSKWRFSSSYASSSTTSEQLGTGNFTFEEIYKSTAKFSQDNQIGEGGFGTVYRGKLNDGTIVAVKRAKKEALQSHLYEFKNEIYTLSKIEHLNLVRLYGYLEHGDEKLIIVEYVGNGNLREHLDGIRGDGLEIGERLDIAIDIAHAITYLHMYTDNPIIHRDIKASNILISENLRAKVADFGFARLSEDPGATHISTQVKGTAGYMDPEYLRTYQLTEKSDVYSFGVLLVEMMTGRHPVEPKKKIDERVTIRWAMKMLKNGEAVFAMDPRLRRSPASIKVVKKVFKLAFQCLAPSIHSRPPMKNCAEVLWGIRKDFKDETTPLPTLPSHQSENFPQREKNKHITFGIEDDDSYKFSSAPNHIRS</sequence>
<evidence type="ECO:0000256" key="4">
    <source>
        <dbReference type="ARBA" id="ARBA00022741"/>
    </source>
</evidence>
<dbReference type="EnsemblPlants" id="AES98525">
    <property type="protein sequence ID" value="AES98525"/>
    <property type="gene ID" value="MTR_5g069600"/>
</dbReference>
<keyword evidence="16" id="KW-1185">Reference proteome</keyword>
<evidence type="ECO:0000256" key="6">
    <source>
        <dbReference type="ARBA" id="ARBA00022840"/>
    </source>
</evidence>
<dbReference type="GO" id="GO:0005524">
    <property type="term" value="F:ATP binding"/>
    <property type="evidence" value="ECO:0007669"/>
    <property type="project" value="UniProtKB-UniRule"/>
</dbReference>
<keyword evidence="6 9" id="KW-0067">ATP-binding</keyword>
<dbReference type="FunFam" id="1.10.510.10:FF:000300">
    <property type="entry name" value="Calmodulin-binding receptor-like cytoplasmic kinase 3"/>
    <property type="match status" value="1"/>
</dbReference>
<dbReference type="GO" id="GO:0009409">
    <property type="term" value="P:response to cold"/>
    <property type="evidence" value="ECO:0007669"/>
    <property type="project" value="EnsemblPlants"/>
</dbReference>
<keyword evidence="4 9" id="KW-0547">Nucleotide-binding</keyword>
<accession>G7KE34</accession>
<dbReference type="Gramene" id="rna31834">
    <property type="protein sequence ID" value="RHN56433.1"/>
    <property type="gene ID" value="gene31834"/>
</dbReference>
<dbReference type="PROSITE" id="PS50011">
    <property type="entry name" value="PROTEIN_KINASE_DOM"/>
    <property type="match status" value="1"/>
</dbReference>
<dbReference type="InterPro" id="IPR008271">
    <property type="entry name" value="Ser/Thr_kinase_AS"/>
</dbReference>
<dbReference type="GO" id="GO:0009737">
    <property type="term" value="P:response to abscisic acid"/>
    <property type="evidence" value="ECO:0007669"/>
    <property type="project" value="EnsemblPlants"/>
</dbReference>
<dbReference type="InterPro" id="IPR001245">
    <property type="entry name" value="Ser-Thr/Tyr_kinase_cat_dom"/>
</dbReference>
<dbReference type="GO" id="GO:0042542">
    <property type="term" value="P:response to hydrogen peroxide"/>
    <property type="evidence" value="ECO:0007669"/>
    <property type="project" value="EnsemblPlants"/>
</dbReference>
<comment type="similarity">
    <text evidence="10">Belongs to the protein kinase superfamily.</text>
</comment>
<dbReference type="ExpressionAtlas" id="G7KE34">
    <property type="expression patterns" value="differential"/>
</dbReference>
<evidence type="ECO:0000256" key="2">
    <source>
        <dbReference type="ARBA" id="ARBA00022527"/>
    </source>
</evidence>
<protein>
    <recommendedName>
        <fullName evidence="1">non-specific serine/threonine protein kinase</fullName>
        <ecNumber evidence="1">2.7.11.1</ecNumber>
    </recommendedName>
</protein>
<dbReference type="GO" id="GO:0009651">
    <property type="term" value="P:response to salt stress"/>
    <property type="evidence" value="ECO:0007669"/>
    <property type="project" value="EnsemblPlants"/>
</dbReference>
<reference evidence="15" key="3">
    <citation type="submission" date="2015-04" db="UniProtKB">
        <authorList>
            <consortium name="EnsemblPlants"/>
        </authorList>
    </citation>
    <scope>IDENTIFICATION</scope>
    <source>
        <strain evidence="15">cv. Jemalong A17</strain>
    </source>
</reference>
<dbReference type="GO" id="GO:0004683">
    <property type="term" value="F:calcium/calmodulin-dependent protein kinase activity"/>
    <property type="evidence" value="ECO:0007669"/>
    <property type="project" value="EnsemblPlants"/>
</dbReference>
<dbReference type="GO" id="GO:0005516">
    <property type="term" value="F:calmodulin binding"/>
    <property type="evidence" value="ECO:0007669"/>
    <property type="project" value="EnsemblPlants"/>
</dbReference>
<keyword evidence="2 10" id="KW-0723">Serine/threonine-protein kinase</keyword>
<feature type="region of interest" description="Disordered" evidence="11">
    <location>
        <begin position="62"/>
        <end position="97"/>
    </location>
</feature>